<evidence type="ECO:0000256" key="1">
    <source>
        <dbReference type="SAM" id="MobiDB-lite"/>
    </source>
</evidence>
<sequence>MSNVMRATSAVGVVVVDGTPSGTINTGSNSNHSSENGKLGVHVVGGIGSSNGTLGGGSAGGGTSVNGMNGGGSSGSVIGTTTSGGDATQSESSFRLSTKSGPVTLSCGRRVSLADTEDLIHLSGPLTEDALIRCLQARCAAAKYFVSV</sequence>
<gene>
    <name evidence="2" type="ORF">Ocin01_13300</name>
</gene>
<feature type="region of interest" description="Disordered" evidence="1">
    <location>
        <begin position="18"/>
        <end position="38"/>
    </location>
</feature>
<name>A0A1D2MKC1_ORCCI</name>
<accession>A0A1D2MKC1</accession>
<evidence type="ECO:0000313" key="2">
    <source>
        <dbReference type="EMBL" id="ODM93381.1"/>
    </source>
</evidence>
<evidence type="ECO:0000313" key="3">
    <source>
        <dbReference type="Proteomes" id="UP000094527"/>
    </source>
</evidence>
<comment type="caution">
    <text evidence="2">The sequence shown here is derived from an EMBL/GenBank/DDBJ whole genome shotgun (WGS) entry which is preliminary data.</text>
</comment>
<organism evidence="2 3">
    <name type="scientific">Orchesella cincta</name>
    <name type="common">Springtail</name>
    <name type="synonym">Podura cincta</name>
    <dbReference type="NCBI Taxonomy" id="48709"/>
    <lineage>
        <taxon>Eukaryota</taxon>
        <taxon>Metazoa</taxon>
        <taxon>Ecdysozoa</taxon>
        <taxon>Arthropoda</taxon>
        <taxon>Hexapoda</taxon>
        <taxon>Collembola</taxon>
        <taxon>Entomobryomorpha</taxon>
        <taxon>Entomobryoidea</taxon>
        <taxon>Orchesellidae</taxon>
        <taxon>Orchesellinae</taxon>
        <taxon>Orchesella</taxon>
    </lineage>
</organism>
<dbReference type="AlphaFoldDB" id="A0A1D2MKC1"/>
<proteinExistence type="predicted"/>
<dbReference type="EMBL" id="LJIJ01001004">
    <property type="protein sequence ID" value="ODM93381.1"/>
    <property type="molecule type" value="Genomic_DNA"/>
</dbReference>
<dbReference type="OrthoDB" id="370884at2759"/>
<keyword evidence="3" id="KW-1185">Reference proteome</keyword>
<feature type="compositionally biased region" description="Polar residues" evidence="1">
    <location>
        <begin position="20"/>
        <end position="36"/>
    </location>
</feature>
<dbReference type="STRING" id="48709.A0A1D2MKC1"/>
<protein>
    <submittedName>
        <fullName evidence="2">Uncharacterized protein</fullName>
    </submittedName>
</protein>
<reference evidence="2 3" key="1">
    <citation type="journal article" date="2016" name="Genome Biol. Evol.">
        <title>Gene Family Evolution Reflects Adaptation to Soil Environmental Stressors in the Genome of the Collembolan Orchesella cincta.</title>
        <authorList>
            <person name="Faddeeva-Vakhrusheva A."/>
            <person name="Derks M.F."/>
            <person name="Anvar S.Y."/>
            <person name="Agamennone V."/>
            <person name="Suring W."/>
            <person name="Smit S."/>
            <person name="van Straalen N.M."/>
            <person name="Roelofs D."/>
        </authorList>
    </citation>
    <scope>NUCLEOTIDE SEQUENCE [LARGE SCALE GENOMIC DNA]</scope>
    <source>
        <tissue evidence="2">Mixed pool</tissue>
    </source>
</reference>
<dbReference type="Proteomes" id="UP000094527">
    <property type="component" value="Unassembled WGS sequence"/>
</dbReference>